<keyword evidence="1" id="KW-0812">Transmembrane</keyword>
<accession>A0A6S6TZ94</accession>
<evidence type="ECO:0000256" key="1">
    <source>
        <dbReference type="SAM" id="Phobius"/>
    </source>
</evidence>
<evidence type="ECO:0000313" key="3">
    <source>
        <dbReference type="EMBL" id="CAA6821743.1"/>
    </source>
</evidence>
<evidence type="ECO:0000259" key="2">
    <source>
        <dbReference type="SMART" id="SM01235"/>
    </source>
</evidence>
<organism evidence="3">
    <name type="scientific">uncultured Sulfurovum sp</name>
    <dbReference type="NCBI Taxonomy" id="269237"/>
    <lineage>
        <taxon>Bacteria</taxon>
        <taxon>Pseudomonadati</taxon>
        <taxon>Campylobacterota</taxon>
        <taxon>Epsilonproteobacteria</taxon>
        <taxon>Campylobacterales</taxon>
        <taxon>Sulfurovaceae</taxon>
        <taxon>Sulfurovum</taxon>
        <taxon>environmental samples</taxon>
    </lineage>
</organism>
<dbReference type="Pfam" id="PF14376">
    <property type="entry name" value="Haem_bd"/>
    <property type="match status" value="1"/>
</dbReference>
<name>A0A6S6TZ94_9BACT</name>
<keyword evidence="1" id="KW-1133">Transmembrane helix</keyword>
<dbReference type="InterPro" id="IPR025992">
    <property type="entry name" value="Haem-bd"/>
</dbReference>
<protein>
    <recommendedName>
        <fullName evidence="2">Haem-binding domain-containing protein</fullName>
    </recommendedName>
</protein>
<dbReference type="AlphaFoldDB" id="A0A6S6TZ94"/>
<dbReference type="SMART" id="SM01235">
    <property type="entry name" value="Haem_bd"/>
    <property type="match status" value="1"/>
</dbReference>
<keyword evidence="1" id="KW-0472">Membrane</keyword>
<sequence>MLKSFWFWALILFIVIQFFSLNIPANKSIKENEKLQAPQQIPKEVLTILKRSCYDCHSLEVKAPWYYTVAPMSWYTQFNVQKARKVMNFSKWNSYNKEEQQKFLKKLPKAIVIRMPLQSYLYLHEEVALTQKEKELLKSWVKTQIRKE</sequence>
<proteinExistence type="predicted"/>
<feature type="transmembrane region" description="Helical" evidence="1">
    <location>
        <begin position="6"/>
        <end position="25"/>
    </location>
</feature>
<feature type="domain" description="Haem-binding" evidence="2">
    <location>
        <begin position="10"/>
        <end position="145"/>
    </location>
</feature>
<reference evidence="3" key="1">
    <citation type="submission" date="2020-01" db="EMBL/GenBank/DDBJ databases">
        <authorList>
            <person name="Meier V. D."/>
            <person name="Meier V D."/>
        </authorList>
    </citation>
    <scope>NUCLEOTIDE SEQUENCE</scope>
    <source>
        <strain evidence="3">HLG_WM_MAG_05</strain>
    </source>
</reference>
<gene>
    <name evidence="3" type="ORF">HELGO_WM5544</name>
</gene>
<dbReference type="EMBL" id="CACVAU010000063">
    <property type="protein sequence ID" value="CAA6821743.1"/>
    <property type="molecule type" value="Genomic_DNA"/>
</dbReference>